<keyword evidence="2" id="KW-1185">Reference proteome</keyword>
<evidence type="ECO:0000313" key="1">
    <source>
        <dbReference type="EMBL" id="KAH3795532.1"/>
    </source>
</evidence>
<dbReference type="EMBL" id="JAIWYP010000007">
    <property type="protein sequence ID" value="KAH3795532.1"/>
    <property type="molecule type" value="Genomic_DNA"/>
</dbReference>
<dbReference type="AlphaFoldDB" id="A0A9D4J4Z8"/>
<accession>A0A9D4J4Z8</accession>
<sequence length="107" mass="12700">MYLNSNQYFKQSCKRKRCLYNKRAISKLESTGNRDFWAYMRRLKGKPRSEPNITLEELYEHYKGVFTLPNYDSPAELGDKQVIIDDMEDVIFNACITCEEYVLLLKV</sequence>
<organism evidence="1 2">
    <name type="scientific">Dreissena polymorpha</name>
    <name type="common">Zebra mussel</name>
    <name type="synonym">Mytilus polymorpha</name>
    <dbReference type="NCBI Taxonomy" id="45954"/>
    <lineage>
        <taxon>Eukaryota</taxon>
        <taxon>Metazoa</taxon>
        <taxon>Spiralia</taxon>
        <taxon>Lophotrochozoa</taxon>
        <taxon>Mollusca</taxon>
        <taxon>Bivalvia</taxon>
        <taxon>Autobranchia</taxon>
        <taxon>Heteroconchia</taxon>
        <taxon>Euheterodonta</taxon>
        <taxon>Imparidentia</taxon>
        <taxon>Neoheterodontei</taxon>
        <taxon>Myida</taxon>
        <taxon>Dreissenoidea</taxon>
        <taxon>Dreissenidae</taxon>
        <taxon>Dreissena</taxon>
    </lineage>
</organism>
<protein>
    <submittedName>
        <fullName evidence="1">Uncharacterized protein</fullName>
    </submittedName>
</protein>
<name>A0A9D4J4Z8_DREPO</name>
<comment type="caution">
    <text evidence="1">The sequence shown here is derived from an EMBL/GenBank/DDBJ whole genome shotgun (WGS) entry which is preliminary data.</text>
</comment>
<reference evidence="1" key="2">
    <citation type="submission" date="2020-11" db="EMBL/GenBank/DDBJ databases">
        <authorList>
            <person name="McCartney M.A."/>
            <person name="Auch B."/>
            <person name="Kono T."/>
            <person name="Mallez S."/>
            <person name="Becker A."/>
            <person name="Gohl D.M."/>
            <person name="Silverstein K.A.T."/>
            <person name="Koren S."/>
            <person name="Bechman K.B."/>
            <person name="Herman A."/>
            <person name="Abrahante J.E."/>
            <person name="Garbe J."/>
        </authorList>
    </citation>
    <scope>NUCLEOTIDE SEQUENCE</scope>
    <source>
        <strain evidence="1">Duluth1</strain>
        <tissue evidence="1">Whole animal</tissue>
    </source>
</reference>
<gene>
    <name evidence="1" type="ORF">DPMN_149087</name>
</gene>
<evidence type="ECO:0000313" key="2">
    <source>
        <dbReference type="Proteomes" id="UP000828390"/>
    </source>
</evidence>
<proteinExistence type="predicted"/>
<dbReference type="Proteomes" id="UP000828390">
    <property type="component" value="Unassembled WGS sequence"/>
</dbReference>
<reference evidence="1" key="1">
    <citation type="journal article" date="2019" name="bioRxiv">
        <title>The Genome of the Zebra Mussel, Dreissena polymorpha: A Resource for Invasive Species Research.</title>
        <authorList>
            <person name="McCartney M.A."/>
            <person name="Auch B."/>
            <person name="Kono T."/>
            <person name="Mallez S."/>
            <person name="Zhang Y."/>
            <person name="Obille A."/>
            <person name="Becker A."/>
            <person name="Abrahante J.E."/>
            <person name="Garbe J."/>
            <person name="Badalamenti J.P."/>
            <person name="Herman A."/>
            <person name="Mangelson H."/>
            <person name="Liachko I."/>
            <person name="Sullivan S."/>
            <person name="Sone E.D."/>
            <person name="Koren S."/>
            <person name="Silverstein K.A.T."/>
            <person name="Beckman K.B."/>
            <person name="Gohl D.M."/>
        </authorList>
    </citation>
    <scope>NUCLEOTIDE SEQUENCE</scope>
    <source>
        <strain evidence="1">Duluth1</strain>
        <tissue evidence="1">Whole animal</tissue>
    </source>
</reference>